<dbReference type="SUPFAM" id="SSF52047">
    <property type="entry name" value="RNI-like"/>
    <property type="match status" value="1"/>
</dbReference>
<evidence type="ECO:0000313" key="2">
    <source>
        <dbReference type="EMBL" id="GMH25810.1"/>
    </source>
</evidence>
<evidence type="ECO:0000313" key="3">
    <source>
        <dbReference type="Proteomes" id="UP001279734"/>
    </source>
</evidence>
<gene>
    <name evidence="2" type="ORF">Nepgr_027653</name>
</gene>
<dbReference type="InterPro" id="IPR032675">
    <property type="entry name" value="LRR_dom_sf"/>
</dbReference>
<evidence type="ECO:0000259" key="1">
    <source>
        <dbReference type="Pfam" id="PF25372"/>
    </source>
</evidence>
<feature type="domain" description="F-box/LRR-repeat protein 15-like leucin rich repeat" evidence="1">
    <location>
        <begin position="83"/>
        <end position="204"/>
    </location>
</feature>
<dbReference type="PANTHER" id="PTHR13318">
    <property type="entry name" value="PARTNER OF PAIRED, ISOFORM B-RELATED"/>
    <property type="match status" value="1"/>
</dbReference>
<comment type="caution">
    <text evidence="2">The sequence shown here is derived from an EMBL/GenBank/DDBJ whole genome shotgun (WGS) entry which is preliminary data.</text>
</comment>
<dbReference type="Proteomes" id="UP001279734">
    <property type="component" value="Unassembled WGS sequence"/>
</dbReference>
<proteinExistence type="predicted"/>
<dbReference type="InterPro" id="IPR057207">
    <property type="entry name" value="FBXL15_LRR"/>
</dbReference>
<protein>
    <recommendedName>
        <fullName evidence="1">F-box/LRR-repeat protein 15-like leucin rich repeat domain-containing protein</fullName>
    </recommendedName>
</protein>
<dbReference type="GO" id="GO:0031146">
    <property type="term" value="P:SCF-dependent proteasomal ubiquitin-dependent protein catabolic process"/>
    <property type="evidence" value="ECO:0007669"/>
    <property type="project" value="TreeGrafter"/>
</dbReference>
<dbReference type="SMART" id="SM00367">
    <property type="entry name" value="LRR_CC"/>
    <property type="match status" value="9"/>
</dbReference>
<keyword evidence="3" id="KW-1185">Reference proteome</keyword>
<dbReference type="Gene3D" id="3.80.10.10">
    <property type="entry name" value="Ribonuclease Inhibitor"/>
    <property type="match status" value="2"/>
</dbReference>
<dbReference type="EMBL" id="BSYO01000030">
    <property type="protein sequence ID" value="GMH25810.1"/>
    <property type="molecule type" value="Genomic_DNA"/>
</dbReference>
<dbReference type="InterPro" id="IPR006553">
    <property type="entry name" value="Leu-rich_rpt_Cys-con_subtyp"/>
</dbReference>
<name>A0AAD3TA72_NEPGR</name>
<organism evidence="2 3">
    <name type="scientific">Nepenthes gracilis</name>
    <name type="common">Slender pitcher plant</name>
    <dbReference type="NCBI Taxonomy" id="150966"/>
    <lineage>
        <taxon>Eukaryota</taxon>
        <taxon>Viridiplantae</taxon>
        <taxon>Streptophyta</taxon>
        <taxon>Embryophyta</taxon>
        <taxon>Tracheophyta</taxon>
        <taxon>Spermatophyta</taxon>
        <taxon>Magnoliopsida</taxon>
        <taxon>eudicotyledons</taxon>
        <taxon>Gunneridae</taxon>
        <taxon>Pentapetalae</taxon>
        <taxon>Caryophyllales</taxon>
        <taxon>Nepenthaceae</taxon>
        <taxon>Nepenthes</taxon>
    </lineage>
</organism>
<dbReference type="AlphaFoldDB" id="A0AAD3TA72"/>
<dbReference type="Pfam" id="PF25372">
    <property type="entry name" value="DUF7885"/>
    <property type="match status" value="1"/>
</dbReference>
<dbReference type="GO" id="GO:0019005">
    <property type="term" value="C:SCF ubiquitin ligase complex"/>
    <property type="evidence" value="ECO:0007669"/>
    <property type="project" value="TreeGrafter"/>
</dbReference>
<sequence>MRSLFHLRRSAYEEMWLFAFWKHLGFAASSAEEAFGLTCRRWLHIQNISRGSLQFQCSFTLLDTSSLSRAIPNIRTLHLQRLLTRFQHLHSLSLSGCTQLPDSGLMQLQQYGPTLTALSLDCCFEITDDGLSFVANGCPSLTFINLYRCNITDAGLETLAKSCLGLEDVNLSYCWLITDHGIRVLVGNCSRISAIRISNCERVSGVGFEGCSETLVYLEAESCKLEPEGIAAIASGRGLEYLNISNLSWCIRGDGLGKIGAGFATRLKVLNLRLCRSMGSESVAAIAKGCPSLQEWNLAWCHEVRLSGWESIALNCRNLEKLHVNRCRNLCDRSLMALRNGCRKLSVLYMSGCPRISSNAIEFFRLFRGDVTIKKEEVLTVGPAWAFRR</sequence>
<accession>A0AAD3TA72</accession>
<reference evidence="2" key="1">
    <citation type="submission" date="2023-05" db="EMBL/GenBank/DDBJ databases">
        <title>Nepenthes gracilis genome sequencing.</title>
        <authorList>
            <person name="Fukushima K."/>
        </authorList>
    </citation>
    <scope>NUCLEOTIDE SEQUENCE</scope>
    <source>
        <strain evidence="2">SING2019-196</strain>
    </source>
</reference>